<dbReference type="RefSeq" id="WP_183417480.1">
    <property type="nucleotide sequence ID" value="NZ_JACHXA010000009.1"/>
</dbReference>
<name>A0A839SYF5_9PROT</name>
<sequence>MAVRDTSWPITTYSYGCQSNQLPNEPACLWLGSFEYSSEFQACRLSVDNYIRALDNYYSCISEKLQNNFQILIEQSYETYNCYVDRFEESGTVSISSLCPGISVEPSYQTYPILTGAGKIHTNYGVPACVRKQSGHDYSPSNTFELMQCKGDVRAFAGAADGRSSAIRIYESAPEQYEKYMRALRREIQEKGNRAVEKFNCMAERRRICL</sequence>
<keyword evidence="2" id="KW-1185">Reference proteome</keyword>
<comment type="caution">
    <text evidence="1">The sequence shown here is derived from an EMBL/GenBank/DDBJ whole genome shotgun (WGS) entry which is preliminary data.</text>
</comment>
<protein>
    <submittedName>
        <fullName evidence="1">Uncharacterized protein</fullName>
    </submittedName>
</protein>
<evidence type="ECO:0000313" key="1">
    <source>
        <dbReference type="EMBL" id="MBB3066654.1"/>
    </source>
</evidence>
<dbReference type="AlphaFoldDB" id="A0A839SYF5"/>
<dbReference type="EMBL" id="JACHXA010000009">
    <property type="protein sequence ID" value="MBB3066654.1"/>
    <property type="molecule type" value="Genomic_DNA"/>
</dbReference>
<dbReference type="Proteomes" id="UP000581135">
    <property type="component" value="Unassembled WGS sequence"/>
</dbReference>
<organism evidence="1 2">
    <name type="scientific">Limibacillus halophilus</name>
    <dbReference type="NCBI Taxonomy" id="1579333"/>
    <lineage>
        <taxon>Bacteria</taxon>
        <taxon>Pseudomonadati</taxon>
        <taxon>Pseudomonadota</taxon>
        <taxon>Alphaproteobacteria</taxon>
        <taxon>Rhodospirillales</taxon>
        <taxon>Rhodovibrionaceae</taxon>
        <taxon>Limibacillus</taxon>
    </lineage>
</organism>
<gene>
    <name evidence="1" type="ORF">FHR98_002962</name>
</gene>
<reference evidence="1 2" key="1">
    <citation type="submission" date="2020-08" db="EMBL/GenBank/DDBJ databases">
        <title>Genomic Encyclopedia of Type Strains, Phase III (KMG-III): the genomes of soil and plant-associated and newly described type strains.</title>
        <authorList>
            <person name="Whitman W."/>
        </authorList>
    </citation>
    <scope>NUCLEOTIDE SEQUENCE [LARGE SCALE GENOMIC DNA]</scope>
    <source>
        <strain evidence="1 2">CECT 8803</strain>
    </source>
</reference>
<evidence type="ECO:0000313" key="2">
    <source>
        <dbReference type="Proteomes" id="UP000581135"/>
    </source>
</evidence>
<accession>A0A839SYF5</accession>
<proteinExistence type="predicted"/>